<accession>A0A5C8ETR9</accession>
<protein>
    <submittedName>
        <fullName evidence="1">Uncharacterized protein</fullName>
    </submittedName>
</protein>
<dbReference type="AlphaFoldDB" id="A0A5C8ETR9"/>
<evidence type="ECO:0000313" key="1">
    <source>
        <dbReference type="EMBL" id="TXJ40773.1"/>
    </source>
</evidence>
<dbReference type="Proteomes" id="UP000325002">
    <property type="component" value="Unassembled WGS sequence"/>
</dbReference>
<gene>
    <name evidence="1" type="ORF">EPJ81_01690</name>
</gene>
<name>A0A5C8ETR9_9SPIR</name>
<sequence length="97" mass="12059">MINNPRDNDKKYFKSLRAYEDANHKDKAVYVIQRWFIKNKGRKYYLLSFIPFLRKERFAGGEIKYYLFSFIPILKIKIIENMRKYYLFNIFNIWTIK</sequence>
<proteinExistence type="predicted"/>
<organism evidence="1 2">
    <name type="scientific">Brachyspira aalborgi</name>
    <dbReference type="NCBI Taxonomy" id="29522"/>
    <lineage>
        <taxon>Bacteria</taxon>
        <taxon>Pseudomonadati</taxon>
        <taxon>Spirochaetota</taxon>
        <taxon>Spirochaetia</taxon>
        <taxon>Brachyspirales</taxon>
        <taxon>Brachyspiraceae</taxon>
        <taxon>Brachyspira</taxon>
    </lineage>
</organism>
<evidence type="ECO:0000313" key="2">
    <source>
        <dbReference type="Proteomes" id="UP000325002"/>
    </source>
</evidence>
<dbReference type="RefSeq" id="WP_147545056.1">
    <property type="nucleotide sequence ID" value="NZ_SAYD01000007.1"/>
</dbReference>
<dbReference type="EMBL" id="SAYD01000007">
    <property type="protein sequence ID" value="TXJ40773.1"/>
    <property type="molecule type" value="Genomic_DNA"/>
</dbReference>
<reference evidence="1 2" key="1">
    <citation type="journal article" date="1992" name="Lakartidningen">
        <title>[Penicillin V and not amoxicillin is the first choice preparation in acute otitis].</title>
        <authorList>
            <person name="Kamme C."/>
            <person name="Lundgren K."/>
            <person name="Prellner K."/>
        </authorList>
    </citation>
    <scope>NUCLEOTIDE SEQUENCE [LARGE SCALE GENOMIC DNA]</scope>
    <source>
        <strain evidence="1 2">PC3997IV</strain>
    </source>
</reference>
<comment type="caution">
    <text evidence="1">The sequence shown here is derived from an EMBL/GenBank/DDBJ whole genome shotgun (WGS) entry which is preliminary data.</text>
</comment>